<gene>
    <name evidence="2" type="primary">LOC136074547</name>
</gene>
<name>A0ABM4B2D5_HYDVU</name>
<dbReference type="Pfam" id="PF05380">
    <property type="entry name" value="Peptidase_A17"/>
    <property type="match status" value="1"/>
</dbReference>
<reference evidence="2" key="2">
    <citation type="submission" date="2025-08" db="UniProtKB">
        <authorList>
            <consortium name="RefSeq"/>
        </authorList>
    </citation>
    <scope>IDENTIFICATION</scope>
</reference>
<reference evidence="1" key="1">
    <citation type="submission" date="2025-05" db="UniProtKB">
        <authorList>
            <consortium name="RefSeq"/>
        </authorList>
    </citation>
    <scope>NUCLEOTIDE SEQUENCE [LARGE SCALE GENOMIC DNA]</scope>
</reference>
<keyword evidence="1" id="KW-1185">Reference proteome</keyword>
<dbReference type="GeneID" id="136074547"/>
<protein>
    <submittedName>
        <fullName evidence="2">Uncharacterized protein LOC136074547</fullName>
    </submittedName>
</protein>
<accession>A0ABM4B2D5</accession>
<evidence type="ECO:0000313" key="1">
    <source>
        <dbReference type="Proteomes" id="UP001652625"/>
    </source>
</evidence>
<sequence length="233" mass="26839">MDDLNSCIDEVNDGINFYWWCKSILKEGGFNLRKFDLNSKVLEDIFCESDFTPKPETKVLGVSWDKQINILIFYFKDLMKMADDIRNKKEVLKFVASIYNPLGLINPVVVKLKVLFQNLSVSKLSWEDYLDGENLTEWQSILNDFLSSSNVMVPRWYLNSSNFLPNYKLELHCFSNASNKAYGCCIYIRIFDETHSCSTLIASKLRVASLSKTTIPRLELSAILLLAELMINV</sequence>
<dbReference type="RefSeq" id="XP_065642951.1">
    <property type="nucleotide sequence ID" value="XM_065786879.1"/>
</dbReference>
<proteinExistence type="predicted"/>
<organism evidence="1 2">
    <name type="scientific">Hydra vulgaris</name>
    <name type="common">Hydra</name>
    <name type="synonym">Hydra attenuata</name>
    <dbReference type="NCBI Taxonomy" id="6087"/>
    <lineage>
        <taxon>Eukaryota</taxon>
        <taxon>Metazoa</taxon>
        <taxon>Cnidaria</taxon>
        <taxon>Hydrozoa</taxon>
        <taxon>Hydroidolina</taxon>
        <taxon>Anthoathecata</taxon>
        <taxon>Aplanulata</taxon>
        <taxon>Hydridae</taxon>
        <taxon>Hydra</taxon>
    </lineage>
</organism>
<dbReference type="InterPro" id="IPR008042">
    <property type="entry name" value="Retrotrans_Pao"/>
</dbReference>
<dbReference type="Proteomes" id="UP001652625">
    <property type="component" value="Chromosome 01"/>
</dbReference>
<dbReference type="PANTHER" id="PTHR47331">
    <property type="entry name" value="PHD-TYPE DOMAIN-CONTAINING PROTEIN"/>
    <property type="match status" value="1"/>
</dbReference>
<evidence type="ECO:0000313" key="2">
    <source>
        <dbReference type="RefSeq" id="XP_065642951.1"/>
    </source>
</evidence>